<dbReference type="GO" id="GO:0004124">
    <property type="term" value="F:cysteine synthase activity"/>
    <property type="evidence" value="ECO:0007669"/>
    <property type="project" value="UniProtKB-UniRule"/>
</dbReference>
<dbReference type="Proteomes" id="UP000267841">
    <property type="component" value="Unassembled WGS sequence"/>
</dbReference>
<dbReference type="SUPFAM" id="SSF53686">
    <property type="entry name" value="Tryptophan synthase beta subunit-like PLP-dependent enzymes"/>
    <property type="match status" value="1"/>
</dbReference>
<dbReference type="FunFam" id="3.40.50.1100:FF:000006">
    <property type="entry name" value="Cysteine synthase"/>
    <property type="match status" value="1"/>
</dbReference>
<comment type="caution">
    <text evidence="14">The sequence shown here is derived from an EMBL/GenBank/DDBJ whole genome shotgun (WGS) entry which is preliminary data.</text>
</comment>
<dbReference type="NCBIfam" id="TIGR01136">
    <property type="entry name" value="cysKM"/>
    <property type="match status" value="1"/>
</dbReference>
<dbReference type="Pfam" id="PF00291">
    <property type="entry name" value="PALP"/>
    <property type="match status" value="1"/>
</dbReference>
<gene>
    <name evidence="14" type="ORF">BCF55_1488</name>
</gene>
<keyword evidence="7 10" id="KW-0663">Pyridoxal phosphate</keyword>
<dbReference type="InterPro" id="IPR050214">
    <property type="entry name" value="Cys_Synth/Cystath_Beta-Synth"/>
</dbReference>
<comment type="cofactor">
    <cofactor evidence="1 10 12">
        <name>pyridoxal 5'-phosphate</name>
        <dbReference type="ChEBI" id="CHEBI:597326"/>
    </cofactor>
</comment>
<dbReference type="PANTHER" id="PTHR10314">
    <property type="entry name" value="CYSTATHIONINE BETA-SYNTHASE"/>
    <property type="match status" value="1"/>
</dbReference>
<comment type="catalytic activity">
    <reaction evidence="9 12">
        <text>O-acetyl-L-serine + hydrogen sulfide = L-cysteine + acetate</text>
        <dbReference type="Rhea" id="RHEA:14829"/>
        <dbReference type="ChEBI" id="CHEBI:29919"/>
        <dbReference type="ChEBI" id="CHEBI:30089"/>
        <dbReference type="ChEBI" id="CHEBI:35235"/>
        <dbReference type="ChEBI" id="CHEBI:58340"/>
        <dbReference type="EC" id="2.5.1.47"/>
    </reaction>
</comment>
<keyword evidence="5 12" id="KW-0028">Amino-acid biosynthesis</keyword>
<dbReference type="NCBIfam" id="TIGR01138">
    <property type="entry name" value="cysM"/>
    <property type="match status" value="1"/>
</dbReference>
<dbReference type="OrthoDB" id="9808024at2"/>
<keyword evidence="8 12" id="KW-0198">Cysteine biosynthesis</keyword>
<evidence type="ECO:0000256" key="12">
    <source>
        <dbReference type="RuleBase" id="RU003985"/>
    </source>
</evidence>
<feature type="binding site" evidence="10">
    <location>
        <position position="275"/>
    </location>
    <ligand>
        <name>pyridoxal 5'-phosphate</name>
        <dbReference type="ChEBI" id="CHEBI:597326"/>
    </ligand>
</feature>
<evidence type="ECO:0000256" key="11">
    <source>
        <dbReference type="PIRSR" id="PIRSR605856-51"/>
    </source>
</evidence>
<evidence type="ECO:0000256" key="7">
    <source>
        <dbReference type="ARBA" id="ARBA00022898"/>
    </source>
</evidence>
<name>A0A497XSV7_9AQUI</name>
<proteinExistence type="inferred from homology"/>
<evidence type="ECO:0000256" key="9">
    <source>
        <dbReference type="ARBA" id="ARBA00047931"/>
    </source>
</evidence>
<dbReference type="PROSITE" id="PS00901">
    <property type="entry name" value="CYS_SYNTHASE"/>
    <property type="match status" value="1"/>
</dbReference>
<dbReference type="RefSeq" id="WP_121012179.1">
    <property type="nucleotide sequence ID" value="NZ_RCCJ01000001.1"/>
</dbReference>
<evidence type="ECO:0000256" key="2">
    <source>
        <dbReference type="ARBA" id="ARBA00004962"/>
    </source>
</evidence>
<evidence type="ECO:0000256" key="10">
    <source>
        <dbReference type="PIRSR" id="PIRSR605856-50"/>
    </source>
</evidence>
<feature type="domain" description="Tryptophan synthase beta chain-like PALP" evidence="13">
    <location>
        <begin position="19"/>
        <end position="305"/>
    </location>
</feature>
<dbReference type="InterPro" id="IPR001216">
    <property type="entry name" value="P-phosphate_BS"/>
</dbReference>
<dbReference type="GO" id="GO:0006535">
    <property type="term" value="P:cysteine biosynthetic process from serine"/>
    <property type="evidence" value="ECO:0007669"/>
    <property type="project" value="UniProtKB-UniRule"/>
</dbReference>
<evidence type="ECO:0000313" key="15">
    <source>
        <dbReference type="Proteomes" id="UP000267841"/>
    </source>
</evidence>
<dbReference type="InterPro" id="IPR005856">
    <property type="entry name" value="Cys_synth"/>
</dbReference>
<keyword evidence="15" id="KW-1185">Reference proteome</keyword>
<dbReference type="EMBL" id="RCCJ01000001">
    <property type="protein sequence ID" value="RLJ71189.1"/>
    <property type="molecule type" value="Genomic_DNA"/>
</dbReference>
<sequence>MWVLGQHDEHYRKARNSVLNLIGNTPLVKINKVIPEDVSPEIEIYAKLESFNPGGSVKDRPALSMFLTALKEGTIQKGKVVIDATSGNTGIALAMVGAALGIPVELAMPANVSEERKKIIKAYGAKVYLTDPLEGTDGAILYVRELVEKDPERYVYLDQYNNPANWKAHFYSTGIEVWNQTEGRVTHFVAGIGTGGTIMGTGRRLKVYNQNIQVVGVQPAYPFHGIEGLKHIESSIKPGIFDENFLDRTIFVETEDAYEWARKLAREEAIFVGQSSGAALWACIMLARELTERGEKAVIVTVFPDGGEKYLTTALFE</sequence>
<feature type="modified residue" description="N6-(pyridoxal phosphate)lysine" evidence="11">
    <location>
        <position position="58"/>
    </location>
</feature>
<dbReference type="InterPro" id="IPR001926">
    <property type="entry name" value="TrpB-like_PALP"/>
</dbReference>
<accession>A0A497XSV7</accession>
<evidence type="ECO:0000313" key="14">
    <source>
        <dbReference type="EMBL" id="RLJ71189.1"/>
    </source>
</evidence>
<evidence type="ECO:0000256" key="8">
    <source>
        <dbReference type="ARBA" id="ARBA00023192"/>
    </source>
</evidence>
<evidence type="ECO:0000256" key="4">
    <source>
        <dbReference type="ARBA" id="ARBA00012681"/>
    </source>
</evidence>
<dbReference type="AlphaFoldDB" id="A0A497XSV7"/>
<evidence type="ECO:0000256" key="6">
    <source>
        <dbReference type="ARBA" id="ARBA00022679"/>
    </source>
</evidence>
<dbReference type="InterPro" id="IPR005858">
    <property type="entry name" value="CysM"/>
</dbReference>
<dbReference type="CDD" id="cd01561">
    <property type="entry name" value="CBS_like"/>
    <property type="match status" value="1"/>
</dbReference>
<reference evidence="14 15" key="1">
    <citation type="submission" date="2018-10" db="EMBL/GenBank/DDBJ databases">
        <title>Genomic Encyclopedia of Archaeal and Bacterial Type Strains, Phase II (KMG-II): from individual species to whole genera.</title>
        <authorList>
            <person name="Goeker M."/>
        </authorList>
    </citation>
    <scope>NUCLEOTIDE SEQUENCE [LARGE SCALE GENOMIC DNA]</scope>
    <source>
        <strain evidence="14 15">DSM 16510</strain>
    </source>
</reference>
<evidence type="ECO:0000256" key="1">
    <source>
        <dbReference type="ARBA" id="ARBA00001933"/>
    </source>
</evidence>
<comment type="pathway">
    <text evidence="2">Amino-acid biosynthesis; L-cysteine biosynthesis; L-cysteine from L-serine: step 2/2.</text>
</comment>
<feature type="binding site" evidence="10">
    <location>
        <position position="88"/>
    </location>
    <ligand>
        <name>pyridoxal 5'-phosphate</name>
        <dbReference type="ChEBI" id="CHEBI:597326"/>
    </ligand>
</feature>
<protein>
    <recommendedName>
        <fullName evidence="4 12">Cysteine synthase</fullName>
        <ecNumber evidence="4 12">2.5.1.47</ecNumber>
    </recommendedName>
</protein>
<dbReference type="Gene3D" id="3.40.50.1100">
    <property type="match status" value="2"/>
</dbReference>
<organism evidence="14 15">
    <name type="scientific">Hydrogenivirga caldilitoris</name>
    <dbReference type="NCBI Taxonomy" id="246264"/>
    <lineage>
        <taxon>Bacteria</taxon>
        <taxon>Pseudomonadati</taxon>
        <taxon>Aquificota</taxon>
        <taxon>Aquificia</taxon>
        <taxon>Aquificales</taxon>
        <taxon>Aquificaceae</taxon>
        <taxon>Hydrogenivirga</taxon>
    </lineage>
</organism>
<keyword evidence="6 12" id="KW-0808">Transferase</keyword>
<feature type="binding site" evidence="10">
    <location>
        <begin position="193"/>
        <end position="197"/>
    </location>
    <ligand>
        <name>pyridoxal 5'-phosphate</name>
        <dbReference type="ChEBI" id="CHEBI:597326"/>
    </ligand>
</feature>
<evidence type="ECO:0000259" key="13">
    <source>
        <dbReference type="Pfam" id="PF00291"/>
    </source>
</evidence>
<comment type="similarity">
    <text evidence="3 12">Belongs to the cysteine synthase/cystathionine beta-synthase family.</text>
</comment>
<evidence type="ECO:0000256" key="5">
    <source>
        <dbReference type="ARBA" id="ARBA00022605"/>
    </source>
</evidence>
<dbReference type="InterPro" id="IPR036052">
    <property type="entry name" value="TrpB-like_PALP_sf"/>
</dbReference>
<dbReference type="EC" id="2.5.1.47" evidence="4 12"/>
<dbReference type="UniPathway" id="UPA00136">
    <property type="reaction ID" value="UER00200"/>
</dbReference>
<evidence type="ECO:0000256" key="3">
    <source>
        <dbReference type="ARBA" id="ARBA00007103"/>
    </source>
</evidence>